<protein>
    <recommendedName>
        <fullName evidence="3">Retrotransposon gag domain-containing protein</fullName>
    </recommendedName>
</protein>
<evidence type="ECO:0000313" key="2">
    <source>
        <dbReference type="Proteomes" id="UP000238479"/>
    </source>
</evidence>
<name>A0A2P6RGV8_ROSCH</name>
<sequence>MPPGPQYAQMILNSHGAHNAHDPWLPIIKQMRLHFATFDGGNPVDWLNKLEQYFALYQIPEDRQVTVAVMHLMGEAADMWHLFKDDYPKNWMEFADLMMRQFGSYNRVD</sequence>
<accession>A0A2P6RGV8</accession>
<evidence type="ECO:0008006" key="3">
    <source>
        <dbReference type="Google" id="ProtNLM"/>
    </source>
</evidence>
<reference evidence="1 2" key="1">
    <citation type="journal article" date="2018" name="Nat. Genet.">
        <title>The Rosa genome provides new insights in the design of modern roses.</title>
        <authorList>
            <person name="Bendahmane M."/>
        </authorList>
    </citation>
    <scope>NUCLEOTIDE SEQUENCE [LARGE SCALE GENOMIC DNA]</scope>
    <source>
        <strain evidence="2">cv. Old Blush</strain>
    </source>
</reference>
<comment type="caution">
    <text evidence="1">The sequence shown here is derived from an EMBL/GenBank/DDBJ whole genome shotgun (WGS) entry which is preliminary data.</text>
</comment>
<organism evidence="1 2">
    <name type="scientific">Rosa chinensis</name>
    <name type="common">China rose</name>
    <dbReference type="NCBI Taxonomy" id="74649"/>
    <lineage>
        <taxon>Eukaryota</taxon>
        <taxon>Viridiplantae</taxon>
        <taxon>Streptophyta</taxon>
        <taxon>Embryophyta</taxon>
        <taxon>Tracheophyta</taxon>
        <taxon>Spermatophyta</taxon>
        <taxon>Magnoliopsida</taxon>
        <taxon>eudicotyledons</taxon>
        <taxon>Gunneridae</taxon>
        <taxon>Pentapetalae</taxon>
        <taxon>rosids</taxon>
        <taxon>fabids</taxon>
        <taxon>Rosales</taxon>
        <taxon>Rosaceae</taxon>
        <taxon>Rosoideae</taxon>
        <taxon>Rosoideae incertae sedis</taxon>
        <taxon>Rosa</taxon>
    </lineage>
</organism>
<proteinExistence type="predicted"/>
<keyword evidence="2" id="KW-1185">Reference proteome</keyword>
<dbReference type="AlphaFoldDB" id="A0A2P6RGV8"/>
<evidence type="ECO:0000313" key="1">
    <source>
        <dbReference type="EMBL" id="PRQ45666.1"/>
    </source>
</evidence>
<gene>
    <name evidence="1" type="ORF">RchiOBHm_Chr3g0494051</name>
</gene>
<dbReference type="EMBL" id="PDCK01000041">
    <property type="protein sequence ID" value="PRQ45666.1"/>
    <property type="molecule type" value="Genomic_DNA"/>
</dbReference>
<dbReference type="Proteomes" id="UP000238479">
    <property type="component" value="Chromosome 3"/>
</dbReference>
<dbReference type="Gramene" id="PRQ45666">
    <property type="protein sequence ID" value="PRQ45666"/>
    <property type="gene ID" value="RchiOBHm_Chr3g0494051"/>
</dbReference>